<reference evidence="3" key="1">
    <citation type="submission" date="2020-10" db="EMBL/GenBank/DDBJ databases">
        <title>Phylogeny of dyella-like bacteria.</title>
        <authorList>
            <person name="Fu J."/>
        </authorList>
    </citation>
    <scope>NUCLEOTIDE SEQUENCE</scope>
    <source>
        <strain evidence="3">DHOC52</strain>
    </source>
</reference>
<keyword evidence="4" id="KW-1185">Reference proteome</keyword>
<evidence type="ECO:0000256" key="1">
    <source>
        <dbReference type="SAM" id="MobiDB-lite"/>
    </source>
</evidence>
<accession>A0ABS2K185</accession>
<name>A0ABS2K185_9GAMM</name>
<comment type="caution">
    <text evidence="3">The sequence shown here is derived from an EMBL/GenBank/DDBJ whole genome shotgun (WGS) entry which is preliminary data.</text>
</comment>
<sequence>MIKPYNGNKLNRVTMQPHGIAAVAGAFLAAAIIFYLLLHAVQRVPTTPNAFILPPAQYVDKCEQATSTALSSRSRDIQTIDAISAHCLTLVSSVYRLEDYDVRRSAFYEQYSETTFLLWLVICITVSGIILAAVQLVTAYRLSIALGENVGEQTQLTIDTKRLSVRSTVSGLIILAMSFAFFLVYVIYIYPLEDTGSSNPSPSAINSSPNTAQSYVMQPGPIPSRLMAPTNLLNISNMQGGAPATSASQITSSPRTPIAK</sequence>
<keyword evidence="2" id="KW-0812">Transmembrane</keyword>
<keyword evidence="2" id="KW-1133">Transmembrane helix</keyword>
<proteinExistence type="predicted"/>
<evidence type="ECO:0000256" key="2">
    <source>
        <dbReference type="SAM" id="Phobius"/>
    </source>
</evidence>
<feature type="transmembrane region" description="Helical" evidence="2">
    <location>
        <begin position="169"/>
        <end position="190"/>
    </location>
</feature>
<protein>
    <submittedName>
        <fullName evidence="3">Uncharacterized protein</fullName>
    </submittedName>
</protein>
<evidence type="ECO:0000313" key="3">
    <source>
        <dbReference type="EMBL" id="MBM7124073.1"/>
    </source>
</evidence>
<keyword evidence="2" id="KW-0472">Membrane</keyword>
<feature type="region of interest" description="Disordered" evidence="1">
    <location>
        <begin position="240"/>
        <end position="260"/>
    </location>
</feature>
<feature type="transmembrane region" description="Helical" evidence="2">
    <location>
        <begin position="20"/>
        <end position="38"/>
    </location>
</feature>
<dbReference type="EMBL" id="JADIKE010000022">
    <property type="protein sequence ID" value="MBM7124073.1"/>
    <property type="molecule type" value="Genomic_DNA"/>
</dbReference>
<organism evidence="3 4">
    <name type="scientific">Dyella flava</name>
    <dbReference type="NCBI Taxonomy" id="1920170"/>
    <lineage>
        <taxon>Bacteria</taxon>
        <taxon>Pseudomonadati</taxon>
        <taxon>Pseudomonadota</taxon>
        <taxon>Gammaproteobacteria</taxon>
        <taxon>Lysobacterales</taxon>
        <taxon>Rhodanobacteraceae</taxon>
        <taxon>Dyella</taxon>
    </lineage>
</organism>
<dbReference type="Proteomes" id="UP001430149">
    <property type="component" value="Unassembled WGS sequence"/>
</dbReference>
<evidence type="ECO:0000313" key="4">
    <source>
        <dbReference type="Proteomes" id="UP001430149"/>
    </source>
</evidence>
<feature type="transmembrane region" description="Helical" evidence="2">
    <location>
        <begin position="116"/>
        <end position="137"/>
    </location>
</feature>
<gene>
    <name evidence="3" type="ORF">ISP19_01660</name>
</gene>
<dbReference type="RefSeq" id="WP_204678991.1">
    <property type="nucleotide sequence ID" value="NZ_BSNR01000018.1"/>
</dbReference>